<dbReference type="EMBL" id="CAMPGE010025654">
    <property type="protein sequence ID" value="CAI2383390.1"/>
    <property type="molecule type" value="Genomic_DNA"/>
</dbReference>
<feature type="transmembrane region" description="Helical" evidence="1">
    <location>
        <begin position="6"/>
        <end position="29"/>
    </location>
</feature>
<evidence type="ECO:0000256" key="1">
    <source>
        <dbReference type="SAM" id="Phobius"/>
    </source>
</evidence>
<accession>A0AAD2D8F9</accession>
<protein>
    <submittedName>
        <fullName evidence="2">Uncharacterized protein</fullName>
    </submittedName>
</protein>
<evidence type="ECO:0000313" key="3">
    <source>
        <dbReference type="Proteomes" id="UP001295684"/>
    </source>
</evidence>
<organism evidence="2 3">
    <name type="scientific">Euplotes crassus</name>
    <dbReference type="NCBI Taxonomy" id="5936"/>
    <lineage>
        <taxon>Eukaryota</taxon>
        <taxon>Sar</taxon>
        <taxon>Alveolata</taxon>
        <taxon>Ciliophora</taxon>
        <taxon>Intramacronucleata</taxon>
        <taxon>Spirotrichea</taxon>
        <taxon>Hypotrichia</taxon>
        <taxon>Euplotida</taxon>
        <taxon>Euplotidae</taxon>
        <taxon>Moneuplotes</taxon>
    </lineage>
</organism>
<reference evidence="2" key="1">
    <citation type="submission" date="2023-07" db="EMBL/GenBank/DDBJ databases">
        <authorList>
            <consortium name="AG Swart"/>
            <person name="Singh M."/>
            <person name="Singh A."/>
            <person name="Seah K."/>
            <person name="Emmerich C."/>
        </authorList>
    </citation>
    <scope>NUCLEOTIDE SEQUENCE</scope>
    <source>
        <strain evidence="2">DP1</strain>
    </source>
</reference>
<comment type="caution">
    <text evidence="2">The sequence shown here is derived from an EMBL/GenBank/DDBJ whole genome shotgun (WGS) entry which is preliminary data.</text>
</comment>
<dbReference type="Proteomes" id="UP001295684">
    <property type="component" value="Unassembled WGS sequence"/>
</dbReference>
<sequence>MLSDKLPLHSFVTVCCCFFVHVLSISSFVSIGFGNIFFTISFMILAFCCVKASKTHHFLRFGLDPFHPFYQSQLFVPYIYQPHLFLCFVFFFSFYYHLTVKRMKSMICHGVFFYGTYHHNPFLIYLSVLSFLCERLLSSDPELCDRLREFFTLLESL</sequence>
<feature type="transmembrane region" description="Helical" evidence="1">
    <location>
        <begin position="36"/>
        <end position="54"/>
    </location>
</feature>
<gene>
    <name evidence="2" type="ORF">ECRASSUSDP1_LOCUS24889</name>
</gene>
<keyword evidence="3" id="KW-1185">Reference proteome</keyword>
<keyword evidence="1" id="KW-0812">Transmembrane</keyword>
<proteinExistence type="predicted"/>
<evidence type="ECO:0000313" key="2">
    <source>
        <dbReference type="EMBL" id="CAI2383390.1"/>
    </source>
</evidence>
<feature type="transmembrane region" description="Helical" evidence="1">
    <location>
        <begin position="74"/>
        <end position="96"/>
    </location>
</feature>
<name>A0AAD2D8F9_EUPCR</name>
<dbReference type="AlphaFoldDB" id="A0AAD2D8F9"/>
<keyword evidence="1" id="KW-0472">Membrane</keyword>
<keyword evidence="1" id="KW-1133">Transmembrane helix</keyword>